<evidence type="ECO:0000256" key="5">
    <source>
        <dbReference type="ARBA" id="ARBA00023121"/>
    </source>
</evidence>
<evidence type="ECO:0000259" key="8">
    <source>
        <dbReference type="Pfam" id="PF08511"/>
    </source>
</evidence>
<sequence length="292" mass="32342">MASDPKSTENNGSDAESDVNSARNTNETEPLIDGFENERELILEKLLPLVPFEGWTDTAIGLAAHEAGVESATTKAAFPRGAVDAIRVWSARSDKAMGAAMEAPEFKTLKIREKVAFAVRARLEAIRKDKEAARRAAATLALPIYAPIAADLAWKTADTVWRGLGDKSTDFNYYTKRGILTAVWTSTLARWLSDDDPTERATNAFLDARIENVMQIEKVKEKVRELNIDPSKPLEWLAQFRYGKGDAETEDTKKHARPKTPGDKDASLKTEDKIDEALEETFPASDAPYWSP</sequence>
<evidence type="ECO:0000313" key="10">
    <source>
        <dbReference type="Proteomes" id="UP001560685"/>
    </source>
</evidence>
<dbReference type="Proteomes" id="UP001560685">
    <property type="component" value="Unassembled WGS sequence"/>
</dbReference>
<dbReference type="PANTHER" id="PTHR21427:SF19">
    <property type="entry name" value="UBIQUINONE BIOSYNTHESIS PROTEIN COQ9, MITOCHONDRIAL"/>
    <property type="match status" value="1"/>
</dbReference>
<keyword evidence="4" id="KW-0809">Transit peptide</keyword>
<comment type="caution">
    <text evidence="9">The sequence shown here is derived from an EMBL/GenBank/DDBJ whole genome shotgun (WGS) entry which is preliminary data.</text>
</comment>
<dbReference type="NCBIfam" id="TIGR02396">
    <property type="entry name" value="diverge_rpsU"/>
    <property type="match status" value="1"/>
</dbReference>
<dbReference type="Pfam" id="PF08511">
    <property type="entry name" value="COQ9"/>
    <property type="match status" value="1"/>
</dbReference>
<evidence type="ECO:0000256" key="7">
    <source>
        <dbReference type="SAM" id="MobiDB-lite"/>
    </source>
</evidence>
<feature type="compositionally biased region" description="Polar residues" evidence="7">
    <location>
        <begin position="8"/>
        <end position="28"/>
    </location>
</feature>
<keyword evidence="5" id="KW-0446">Lipid-binding</keyword>
<comment type="pathway">
    <text evidence="1">Cofactor biosynthesis; ubiquinone biosynthesis.</text>
</comment>
<gene>
    <name evidence="9" type="ORF">ABFZ84_12640</name>
</gene>
<evidence type="ECO:0000256" key="4">
    <source>
        <dbReference type="ARBA" id="ARBA00022946"/>
    </source>
</evidence>
<feature type="domain" description="COQ9 C-terminal" evidence="8">
    <location>
        <begin position="147"/>
        <end position="217"/>
    </location>
</feature>
<comment type="similarity">
    <text evidence="2">Belongs to the COQ9 family.</text>
</comment>
<comment type="function">
    <text evidence="6">Membrane-associated protein that warps the membrane surface to access and bind aromatic isoprenes with high specificity, including ubiquinone (CoQ) isoprene intermediates and presents them directly to COQ7, therefore facilitating the COQ7-mediated hydroxylase step. Participates in the biosynthesis of coenzyme Q, also named ubiquinone, an essential lipid-soluble electron transporter for aerobic cellular respiration.</text>
</comment>
<dbReference type="EMBL" id="JBEHZE010000001">
    <property type="protein sequence ID" value="MEX6634395.1"/>
    <property type="molecule type" value="Genomic_DNA"/>
</dbReference>
<protein>
    <submittedName>
        <fullName evidence="9">COQ9 family protein</fullName>
    </submittedName>
</protein>
<evidence type="ECO:0000313" key="9">
    <source>
        <dbReference type="EMBL" id="MEX6634395.1"/>
    </source>
</evidence>
<proteinExistence type="inferred from homology"/>
<dbReference type="RefSeq" id="WP_369314381.1">
    <property type="nucleotide sequence ID" value="NZ_JBEHZE010000001.1"/>
</dbReference>
<organism evidence="9 10">
    <name type="scientific">Hyphococcus lacteus</name>
    <dbReference type="NCBI Taxonomy" id="3143536"/>
    <lineage>
        <taxon>Bacteria</taxon>
        <taxon>Pseudomonadati</taxon>
        <taxon>Pseudomonadota</taxon>
        <taxon>Alphaproteobacteria</taxon>
        <taxon>Parvularculales</taxon>
        <taxon>Parvularculaceae</taxon>
        <taxon>Hyphococcus</taxon>
    </lineage>
</organism>
<dbReference type="InterPro" id="IPR012762">
    <property type="entry name" value="Ubiq_biosynth_COQ9"/>
</dbReference>
<dbReference type="InterPro" id="IPR013718">
    <property type="entry name" value="COQ9_C"/>
</dbReference>
<evidence type="ECO:0000256" key="2">
    <source>
        <dbReference type="ARBA" id="ARBA00010766"/>
    </source>
</evidence>
<dbReference type="Gene3D" id="1.10.357.10">
    <property type="entry name" value="Tetracycline Repressor, domain 2"/>
    <property type="match status" value="1"/>
</dbReference>
<accession>A0ABV3Z6G2</accession>
<name>A0ABV3Z6G2_9PROT</name>
<keyword evidence="3" id="KW-0831">Ubiquinone biosynthesis</keyword>
<evidence type="ECO:0000256" key="6">
    <source>
        <dbReference type="ARBA" id="ARBA00058104"/>
    </source>
</evidence>
<reference evidence="9 10" key="1">
    <citation type="submission" date="2024-05" db="EMBL/GenBank/DDBJ databases">
        <title>Three bacterial strains, DH-69, EH-24, and ECK-19 isolated from coastal sediments.</title>
        <authorList>
            <person name="Ye Y.-Q."/>
            <person name="Du Z.-J."/>
        </authorList>
    </citation>
    <scope>NUCLEOTIDE SEQUENCE [LARGE SCALE GENOMIC DNA]</scope>
    <source>
        <strain evidence="9 10">ECK-19</strain>
    </source>
</reference>
<feature type="region of interest" description="Disordered" evidence="7">
    <location>
        <begin position="1"/>
        <end position="33"/>
    </location>
</feature>
<feature type="compositionally biased region" description="Basic and acidic residues" evidence="7">
    <location>
        <begin position="260"/>
        <end position="276"/>
    </location>
</feature>
<evidence type="ECO:0000256" key="1">
    <source>
        <dbReference type="ARBA" id="ARBA00004749"/>
    </source>
</evidence>
<evidence type="ECO:0000256" key="3">
    <source>
        <dbReference type="ARBA" id="ARBA00022688"/>
    </source>
</evidence>
<dbReference type="PANTHER" id="PTHR21427">
    <property type="entry name" value="UBIQUINONE BIOSYNTHESIS PROTEIN COQ9, MITOCHONDRIAL"/>
    <property type="match status" value="1"/>
</dbReference>
<keyword evidence="10" id="KW-1185">Reference proteome</keyword>
<feature type="region of interest" description="Disordered" evidence="7">
    <location>
        <begin position="246"/>
        <end position="292"/>
    </location>
</feature>